<keyword evidence="5" id="KW-0560">Oxidoreductase</keyword>
<comment type="similarity">
    <text evidence="1 5">Belongs to the iron/ascorbate-dependent oxidoreductase family.</text>
</comment>
<keyword evidence="8" id="KW-1185">Reference proteome</keyword>
<dbReference type="GO" id="GO:0016491">
    <property type="term" value="F:oxidoreductase activity"/>
    <property type="evidence" value="ECO:0007669"/>
    <property type="project" value="UniProtKB-KW"/>
</dbReference>
<dbReference type="EMBL" id="JAYWIO010000003">
    <property type="protein sequence ID" value="KAK7275579.1"/>
    <property type="molecule type" value="Genomic_DNA"/>
</dbReference>
<dbReference type="InterPro" id="IPR026992">
    <property type="entry name" value="DIOX_N"/>
</dbReference>
<comment type="caution">
    <text evidence="7">The sequence shown here is derived from an EMBL/GenBank/DDBJ whole genome shotgun (WGS) entry which is preliminary data.</text>
</comment>
<accession>A0AAN9FFW3</accession>
<evidence type="ECO:0000256" key="2">
    <source>
        <dbReference type="ARBA" id="ARBA00022723"/>
    </source>
</evidence>
<dbReference type="AlphaFoldDB" id="A0AAN9FFW3"/>
<dbReference type="InterPro" id="IPR005123">
    <property type="entry name" value="Oxoglu/Fe-dep_dioxygenase_dom"/>
</dbReference>
<name>A0AAN9FFW3_CROPI</name>
<organism evidence="7 8">
    <name type="scientific">Crotalaria pallida</name>
    <name type="common">Smooth rattlebox</name>
    <name type="synonym">Crotalaria striata</name>
    <dbReference type="NCBI Taxonomy" id="3830"/>
    <lineage>
        <taxon>Eukaryota</taxon>
        <taxon>Viridiplantae</taxon>
        <taxon>Streptophyta</taxon>
        <taxon>Embryophyta</taxon>
        <taxon>Tracheophyta</taxon>
        <taxon>Spermatophyta</taxon>
        <taxon>Magnoliopsida</taxon>
        <taxon>eudicotyledons</taxon>
        <taxon>Gunneridae</taxon>
        <taxon>Pentapetalae</taxon>
        <taxon>rosids</taxon>
        <taxon>fabids</taxon>
        <taxon>Fabales</taxon>
        <taxon>Fabaceae</taxon>
        <taxon>Papilionoideae</taxon>
        <taxon>50 kb inversion clade</taxon>
        <taxon>genistoids sensu lato</taxon>
        <taxon>core genistoids</taxon>
        <taxon>Crotalarieae</taxon>
        <taxon>Crotalaria</taxon>
    </lineage>
</organism>
<reference evidence="7 8" key="1">
    <citation type="submission" date="2024-01" db="EMBL/GenBank/DDBJ databases">
        <title>The genomes of 5 underutilized Papilionoideae crops provide insights into root nodulation and disease resistanc.</title>
        <authorList>
            <person name="Yuan L."/>
        </authorList>
    </citation>
    <scope>NUCLEOTIDE SEQUENCE [LARGE SCALE GENOMIC DNA]</scope>
    <source>
        <strain evidence="7">ZHUSHIDOU_FW_LH</strain>
        <tissue evidence="7">Leaf</tissue>
    </source>
</reference>
<evidence type="ECO:0000313" key="8">
    <source>
        <dbReference type="Proteomes" id="UP001372338"/>
    </source>
</evidence>
<evidence type="ECO:0000256" key="4">
    <source>
        <dbReference type="ARBA" id="ARBA00023004"/>
    </source>
</evidence>
<evidence type="ECO:0000259" key="6">
    <source>
        <dbReference type="PROSITE" id="PS51471"/>
    </source>
</evidence>
<dbReference type="InterPro" id="IPR050295">
    <property type="entry name" value="Plant_2OG-oxidoreductases"/>
</dbReference>
<dbReference type="InterPro" id="IPR044861">
    <property type="entry name" value="IPNS-like_FE2OG_OXY"/>
</dbReference>
<dbReference type="GO" id="GO:0031418">
    <property type="term" value="F:L-ascorbic acid binding"/>
    <property type="evidence" value="ECO:0007669"/>
    <property type="project" value="UniProtKB-KW"/>
</dbReference>
<dbReference type="GO" id="GO:0046872">
    <property type="term" value="F:metal ion binding"/>
    <property type="evidence" value="ECO:0007669"/>
    <property type="project" value="UniProtKB-KW"/>
</dbReference>
<dbReference type="Pfam" id="PF03171">
    <property type="entry name" value="2OG-FeII_Oxy"/>
    <property type="match status" value="1"/>
</dbReference>
<sequence length="341" mass="38559">MAEITSFPPAQLHSSDPNIKVAPVSSKAYPYSASDDEIPTIDYSMLFSDDLDQQFLALEYLRQACQEYGFFYLVNHTIPDVVFDNIVKGVSDFFDPTTLDERRRMYSKVGPSDKIRWDLNLTAGENREYLKVIAHPQFHAPPKPTGFRNIVEEYRKEMRTVVSGLAKAVSKTLGFEENYIENAFNLKSGFDVMAMNLYPPTSRSKGAIGIPEHTDPGFVITLMQDVNGGLQILSHKGKWINAYIPHRGILIQLGDHLEILTNGKYKSHIHRVIVDNNKVQRISVVTLHGPSLDKIINPGIEFVDEKHPAEYRCMTYKESLEANGGNEIDVQSSLEQLRIVK</sequence>
<keyword evidence="3" id="KW-0847">Vitamin C</keyword>
<protein>
    <recommendedName>
        <fullName evidence="6">Fe2OG dioxygenase domain-containing protein</fullName>
    </recommendedName>
</protein>
<dbReference type="InterPro" id="IPR027443">
    <property type="entry name" value="IPNS-like_sf"/>
</dbReference>
<evidence type="ECO:0000256" key="1">
    <source>
        <dbReference type="ARBA" id="ARBA00008056"/>
    </source>
</evidence>
<dbReference type="PANTHER" id="PTHR47991">
    <property type="entry name" value="OXOGLUTARATE/IRON-DEPENDENT DIOXYGENASE"/>
    <property type="match status" value="1"/>
</dbReference>
<dbReference type="Pfam" id="PF14226">
    <property type="entry name" value="DIOX_N"/>
    <property type="match status" value="1"/>
</dbReference>
<keyword evidence="2 5" id="KW-0479">Metal-binding</keyword>
<evidence type="ECO:0000256" key="5">
    <source>
        <dbReference type="RuleBase" id="RU003682"/>
    </source>
</evidence>
<keyword evidence="4 5" id="KW-0408">Iron</keyword>
<dbReference type="PROSITE" id="PS51471">
    <property type="entry name" value="FE2OG_OXY"/>
    <property type="match status" value="1"/>
</dbReference>
<dbReference type="Gene3D" id="2.60.120.330">
    <property type="entry name" value="B-lactam Antibiotic, Isopenicillin N Synthase, Chain"/>
    <property type="match status" value="1"/>
</dbReference>
<evidence type="ECO:0000313" key="7">
    <source>
        <dbReference type="EMBL" id="KAK7275579.1"/>
    </source>
</evidence>
<proteinExistence type="inferred from homology"/>
<feature type="domain" description="Fe2OG dioxygenase" evidence="6">
    <location>
        <begin position="189"/>
        <end position="290"/>
    </location>
</feature>
<gene>
    <name evidence="7" type="ORF">RIF29_16698</name>
</gene>
<dbReference type="Proteomes" id="UP001372338">
    <property type="component" value="Unassembled WGS sequence"/>
</dbReference>
<dbReference type="SUPFAM" id="SSF51197">
    <property type="entry name" value="Clavaminate synthase-like"/>
    <property type="match status" value="1"/>
</dbReference>
<evidence type="ECO:0000256" key="3">
    <source>
        <dbReference type="ARBA" id="ARBA00022896"/>
    </source>
</evidence>